<sequence>MDVAKYAVGPESYDILSRVQISNFFSSNACTKHQCDDLAAKLLGGPVSATPIQGGNSYTVERKEATKVVQFRTSQLDMAKLGLVQQVYLQFVPHCVYHGALESLHVYIWDRVPGPAFCRVRSQIFTSDIDMEQRLSQTVQDFAKSVNTYYIVSADFYLVAHLLHTLISNSVVRFFALAWVNRPPNLEPPPLGLQDKYVGILNELELSLPDSLHSTIDMVRQNLYLLFRPEFPIAVQHGDILENNIHIEEETGRITGVVDWHDAFVAPFGLSLGGVEILLGIQTHKDWHFHPSHVKLRQKFWDVFNSEIGQVSEMNKRSIEIARLMGLLQTHGFEQNGTSGVYLKKLISV</sequence>
<dbReference type="InterPro" id="IPR002575">
    <property type="entry name" value="Aminoglycoside_PTrfase"/>
</dbReference>
<comment type="caution">
    <text evidence="2">The sequence shown here is derived from an EMBL/GenBank/DDBJ whole genome shotgun (WGS) entry which is preliminary data.</text>
</comment>
<dbReference type="EMBL" id="AZNF01000020">
    <property type="protein sequence ID" value="KID60277.1"/>
    <property type="molecule type" value="Genomic_DNA"/>
</dbReference>
<dbReference type="Proteomes" id="UP000031186">
    <property type="component" value="Unassembled WGS sequence"/>
</dbReference>
<feature type="domain" description="Aminoglycoside phosphotransferase" evidence="1">
    <location>
        <begin position="218"/>
        <end position="268"/>
    </location>
</feature>
<evidence type="ECO:0000313" key="3">
    <source>
        <dbReference type="Proteomes" id="UP000031186"/>
    </source>
</evidence>
<proteinExistence type="predicted"/>
<dbReference type="InterPro" id="IPR011009">
    <property type="entry name" value="Kinase-like_dom_sf"/>
</dbReference>
<evidence type="ECO:0000313" key="2">
    <source>
        <dbReference type="EMBL" id="KID60277.1"/>
    </source>
</evidence>
<accession>A0A0B4EX40</accession>
<dbReference type="Pfam" id="PF01636">
    <property type="entry name" value="APH"/>
    <property type="match status" value="1"/>
</dbReference>
<dbReference type="SUPFAM" id="SSF56112">
    <property type="entry name" value="Protein kinase-like (PK-like)"/>
    <property type="match status" value="1"/>
</dbReference>
<gene>
    <name evidence="2" type="ORF">MAN_10094</name>
</gene>
<dbReference type="AlphaFoldDB" id="A0A0B4EX40"/>
<evidence type="ECO:0000259" key="1">
    <source>
        <dbReference type="Pfam" id="PF01636"/>
    </source>
</evidence>
<feature type="non-terminal residue" evidence="2">
    <location>
        <position position="1"/>
    </location>
</feature>
<keyword evidence="3" id="KW-1185">Reference proteome</keyword>
<dbReference type="VEuPathDB" id="FungiDB:MAN_10094"/>
<name>A0A0B4EX40_METAF</name>
<reference evidence="2 3" key="1">
    <citation type="journal article" date="2014" name="Proc. Natl. Acad. Sci. U.S.A.">
        <title>Trajectory and genomic determinants of fungal-pathogen speciation and host adaptation.</title>
        <authorList>
            <person name="Hu X."/>
            <person name="Xiao G."/>
            <person name="Zheng P."/>
            <person name="Shang Y."/>
            <person name="Su Y."/>
            <person name="Zhang X."/>
            <person name="Liu X."/>
            <person name="Zhan S."/>
            <person name="St Leger R.J."/>
            <person name="Wang C."/>
        </authorList>
    </citation>
    <scope>NUCLEOTIDE SEQUENCE [LARGE SCALE GENOMIC DNA]</scope>
    <source>
        <strain evidence="2 3">ARSEF 549</strain>
    </source>
</reference>
<organism evidence="2 3">
    <name type="scientific">Metarhizium anisopliae (strain ARSEF 549)</name>
    <dbReference type="NCBI Taxonomy" id="3151832"/>
    <lineage>
        <taxon>Eukaryota</taxon>
        <taxon>Fungi</taxon>
        <taxon>Dikarya</taxon>
        <taxon>Ascomycota</taxon>
        <taxon>Pezizomycotina</taxon>
        <taxon>Sordariomycetes</taxon>
        <taxon>Hypocreomycetidae</taxon>
        <taxon>Hypocreales</taxon>
        <taxon>Clavicipitaceae</taxon>
        <taxon>Metarhizium</taxon>
    </lineage>
</organism>
<dbReference type="OrthoDB" id="5598852at2759"/>
<dbReference type="HOGENOM" id="CLU_038193_1_0_1"/>
<protein>
    <submittedName>
        <fullName evidence="2">Protein kinase-like domain protein</fullName>
    </submittedName>
</protein>